<reference evidence="1" key="1">
    <citation type="submission" date="2019-04" db="EMBL/GenBank/DDBJ databases">
        <title>Friends and foes A comparative genomics study of 23 Aspergillus species from section Flavi.</title>
        <authorList>
            <consortium name="DOE Joint Genome Institute"/>
            <person name="Kjaerbolling I."/>
            <person name="Vesth T."/>
            <person name="Frisvad J.C."/>
            <person name="Nybo J.L."/>
            <person name="Theobald S."/>
            <person name="Kildgaard S."/>
            <person name="Isbrandt T."/>
            <person name="Kuo A."/>
            <person name="Sato A."/>
            <person name="Lyhne E.K."/>
            <person name="Kogle M.E."/>
            <person name="Wiebenga A."/>
            <person name="Kun R.S."/>
            <person name="Lubbers R.J."/>
            <person name="Makela M.R."/>
            <person name="Barry K."/>
            <person name="Chovatia M."/>
            <person name="Clum A."/>
            <person name="Daum C."/>
            <person name="Haridas S."/>
            <person name="He G."/>
            <person name="LaButti K."/>
            <person name="Lipzen A."/>
            <person name="Mondo S."/>
            <person name="Riley R."/>
            <person name="Salamov A."/>
            <person name="Simmons B.A."/>
            <person name="Magnuson J.K."/>
            <person name="Henrissat B."/>
            <person name="Mortensen U.H."/>
            <person name="Larsen T.O."/>
            <person name="Devries R.P."/>
            <person name="Grigoriev I.V."/>
            <person name="Machida M."/>
            <person name="Baker S.E."/>
            <person name="Andersen M.R."/>
        </authorList>
    </citation>
    <scope>NUCLEOTIDE SEQUENCE [LARGE SCALE GENOMIC DNA]</scope>
    <source>
        <strain evidence="1">CBS 121.62</strain>
    </source>
</reference>
<dbReference type="Proteomes" id="UP000325434">
    <property type="component" value="Unassembled WGS sequence"/>
</dbReference>
<gene>
    <name evidence="1" type="ORF">BDV35DRAFT_121433</name>
</gene>
<evidence type="ECO:0000313" key="1">
    <source>
        <dbReference type="EMBL" id="KAB8249774.1"/>
    </source>
</evidence>
<sequence>MANIIVVHYNLDQKHTVKIESLPTSIGESKDGINDISCNLSPPASTDIEVSMVDGIYELLKEVESPEFDTRWQETPSEALSPSAQHAASTYRKTLCLGLRCLSGEITIPNNQTWNDAIAYCRAVIAAPQDSITRASSYWIRSSSDISKVQLQRFGPGIIAAAHKGNYEIVSDHFQGDRLKVPHIDKKQSFYRNARNMDLGAFFYPSSSPLAVGAFDSGIVPCSLSISAFLDPEAAVKGGSISGVAICDDYAAFSREDYEIRLRIVGFALGCAYEFGGQLVNAIIDGSMLQCVGTGDQHTLEAAMAWRVISGCTSPNSGYIFGKESVEEGLVITEVEIAIHDLLDWRSDVAAGNHENGVSAAYGLGIEDPFHAYLEVTLERAVSNPRSGGYAIAAIVYMHFTSVRYGAYDYHGTHGEPCSECVRILRDVTLGAGLVWAPKSPPRSFEGSAGIRQLGKTWIDEFKDCGLVQESLGWFQHLVSTGEIRLFDVLNPIKEVDTEADWA</sequence>
<protein>
    <submittedName>
        <fullName evidence="1">Uncharacterized protein</fullName>
    </submittedName>
</protein>
<dbReference type="VEuPathDB" id="FungiDB:F9C07_2126731"/>
<name>A0A5N6H7P5_ASPFL</name>
<organism evidence="1">
    <name type="scientific">Aspergillus flavus</name>
    <dbReference type="NCBI Taxonomy" id="5059"/>
    <lineage>
        <taxon>Eukaryota</taxon>
        <taxon>Fungi</taxon>
        <taxon>Dikarya</taxon>
        <taxon>Ascomycota</taxon>
        <taxon>Pezizomycotina</taxon>
        <taxon>Eurotiomycetes</taxon>
        <taxon>Eurotiomycetidae</taxon>
        <taxon>Eurotiales</taxon>
        <taxon>Aspergillaceae</taxon>
        <taxon>Aspergillus</taxon>
        <taxon>Aspergillus subgen. Circumdati</taxon>
    </lineage>
</organism>
<proteinExistence type="predicted"/>
<dbReference type="VEuPathDB" id="FungiDB:AFLA_012694"/>
<accession>A0A5N6H7P5</accession>
<dbReference type="AlphaFoldDB" id="A0A5N6H7P5"/>
<dbReference type="EMBL" id="ML734569">
    <property type="protein sequence ID" value="KAB8249774.1"/>
    <property type="molecule type" value="Genomic_DNA"/>
</dbReference>